<dbReference type="Proteomes" id="UP000287394">
    <property type="component" value="Chromosome"/>
</dbReference>
<keyword evidence="4" id="KW-1185">Reference proteome</keyword>
<dbReference type="Pfam" id="PF09087">
    <property type="entry name" value="Cyc-maltodext_N"/>
    <property type="match status" value="1"/>
</dbReference>
<evidence type="ECO:0000256" key="2">
    <source>
        <dbReference type="ARBA" id="ARBA00023295"/>
    </source>
</evidence>
<dbReference type="Pfam" id="PF00128">
    <property type="entry name" value="Alpha-amylase"/>
    <property type="match status" value="1"/>
</dbReference>
<dbReference type="FunCoup" id="A0A402D1B7">
    <property type="interactions" value="77"/>
</dbReference>
<dbReference type="KEGG" id="ccot:CCAX7_37040"/>
<dbReference type="InterPro" id="IPR013780">
    <property type="entry name" value="Glyco_hydro_b"/>
</dbReference>
<keyword evidence="1 3" id="KW-0378">Hydrolase</keyword>
<sequence>MHSNYLFSRIGVGAAILLASSVAGGHAADAQGNAPAVDRVEPPSWWAGSTMNPVRVLLHGKNLAGAKVTAGGGVSARSVKVNGNGDYVFVDLAIDKDADPGAKSLKVTTPDGTATAAFEVTAPLPAAGRFQGFSPDDVIYQIMPDRFSDGDAANNDPAIAKGLYGRSNPHLYHGGDFQGIIQHLPYLKDLGVTAIWITPVYENVHHVNTLQADGTAPYSDYHGYGAINQYGVEQHFGDLAGMRELVDRAHAIGVKVIQDQVANHVGPYHAWAKDPPTPTWFTGTAKSHGNNTYQIWTVMDPHGAPDESAATLGGWFANVLPDLNQNDPEVARYEIQNALWWVGMTGLDGIRQDTMPYVPRAFWTQWSTAITRQYPHVNAVGEVFDGDSSLVSYFQGGRKGPDGVDTKMDSLFDYPLYFPLRRTFAQGGSFHDLAVDEAHDWLFPHADHLVTFLGNHDVKRFSSEDGATPAGLSLAQTFLMTNRGIPLVYYGDELGMKGGDDPDNRQDFPGGFPGDPRSAFTEAGRTPQEQEIWSHLRKLAHLRADLAPLRRGSQMTLTQTDKQWAYARTLGGDTVIVALNNDTNPATFTIPVGATNLSNGVTLTDRLGAVGAVTVKDGGLAVTLPARTGAVFVK</sequence>
<dbReference type="InterPro" id="IPR017853">
    <property type="entry name" value="GH"/>
</dbReference>
<gene>
    <name evidence="3" type="ORF">CCAX7_37040</name>
</gene>
<keyword evidence="2" id="KW-0326">Glycosidase</keyword>
<evidence type="ECO:0000313" key="3">
    <source>
        <dbReference type="EMBL" id="BDI31653.1"/>
    </source>
</evidence>
<protein>
    <submittedName>
        <fullName evidence="3">Glycosyl hydrolase</fullName>
    </submittedName>
</protein>
<dbReference type="EMBL" id="AP025739">
    <property type="protein sequence ID" value="BDI31653.1"/>
    <property type="molecule type" value="Genomic_DNA"/>
</dbReference>
<dbReference type="GO" id="GO:0016798">
    <property type="term" value="F:hydrolase activity, acting on glycosyl bonds"/>
    <property type="evidence" value="ECO:0007669"/>
    <property type="project" value="UniProtKB-KW"/>
</dbReference>
<dbReference type="RefSeq" id="WP_165864436.1">
    <property type="nucleotide sequence ID" value="NZ_AP025739.1"/>
</dbReference>
<accession>A0A402D1B7</accession>
<organism evidence="3 4">
    <name type="scientific">Capsulimonas corticalis</name>
    <dbReference type="NCBI Taxonomy" id="2219043"/>
    <lineage>
        <taxon>Bacteria</taxon>
        <taxon>Bacillati</taxon>
        <taxon>Armatimonadota</taxon>
        <taxon>Armatimonadia</taxon>
        <taxon>Capsulimonadales</taxon>
        <taxon>Capsulimonadaceae</taxon>
        <taxon>Capsulimonas</taxon>
    </lineage>
</organism>
<dbReference type="InterPro" id="IPR014756">
    <property type="entry name" value="Ig_E-set"/>
</dbReference>
<dbReference type="SUPFAM" id="SSF51445">
    <property type="entry name" value="(Trans)glycosidases"/>
    <property type="match status" value="1"/>
</dbReference>
<dbReference type="InterPro" id="IPR006047">
    <property type="entry name" value="GH13_cat_dom"/>
</dbReference>
<dbReference type="InterPro" id="IPR013783">
    <property type="entry name" value="Ig-like_fold"/>
</dbReference>
<name>A0A402D1B7_9BACT</name>
<dbReference type="PANTHER" id="PTHR10357:SF210">
    <property type="entry name" value="MALTODEXTRIN GLUCOSIDASE"/>
    <property type="match status" value="1"/>
</dbReference>
<dbReference type="Gene3D" id="2.60.40.10">
    <property type="entry name" value="Immunoglobulins"/>
    <property type="match status" value="1"/>
</dbReference>
<dbReference type="Gene3D" id="3.20.20.80">
    <property type="entry name" value="Glycosidases"/>
    <property type="match status" value="1"/>
</dbReference>
<dbReference type="InterPro" id="IPR015171">
    <property type="entry name" value="Cyc-maltodext_N"/>
</dbReference>
<dbReference type="AlphaFoldDB" id="A0A402D1B7"/>
<evidence type="ECO:0000313" key="4">
    <source>
        <dbReference type="Proteomes" id="UP000287394"/>
    </source>
</evidence>
<dbReference type="Gene3D" id="2.60.40.1180">
    <property type="entry name" value="Golgi alpha-mannosidase II"/>
    <property type="match status" value="1"/>
</dbReference>
<dbReference type="SUPFAM" id="SSF51011">
    <property type="entry name" value="Glycosyl hydrolase domain"/>
    <property type="match status" value="1"/>
</dbReference>
<dbReference type="PANTHER" id="PTHR10357">
    <property type="entry name" value="ALPHA-AMYLASE FAMILY MEMBER"/>
    <property type="match status" value="1"/>
</dbReference>
<reference evidence="3 4" key="1">
    <citation type="journal article" date="2019" name="Int. J. Syst. Evol. Microbiol.">
        <title>Capsulimonas corticalis gen. nov., sp. nov., an aerobic capsulated bacterium, of a novel bacterial order, Capsulimonadales ord. nov., of the class Armatimonadia of the phylum Armatimonadetes.</title>
        <authorList>
            <person name="Li J."/>
            <person name="Kudo C."/>
            <person name="Tonouchi A."/>
        </authorList>
    </citation>
    <scope>NUCLEOTIDE SEQUENCE [LARGE SCALE GENOMIC DNA]</scope>
    <source>
        <strain evidence="3 4">AX-7</strain>
    </source>
</reference>
<dbReference type="GO" id="GO:0005975">
    <property type="term" value="P:carbohydrate metabolic process"/>
    <property type="evidence" value="ECO:0007669"/>
    <property type="project" value="InterPro"/>
</dbReference>
<dbReference type="SUPFAM" id="SSF81296">
    <property type="entry name" value="E set domains"/>
    <property type="match status" value="1"/>
</dbReference>
<proteinExistence type="predicted"/>
<dbReference type="SMART" id="SM00642">
    <property type="entry name" value="Aamy"/>
    <property type="match status" value="1"/>
</dbReference>
<evidence type="ECO:0000256" key="1">
    <source>
        <dbReference type="ARBA" id="ARBA00022801"/>
    </source>
</evidence>